<dbReference type="EMBL" id="VAWE01000001">
    <property type="protein sequence ID" value="TLQ46956.1"/>
    <property type="molecule type" value="Genomic_DNA"/>
</dbReference>
<dbReference type="Gene3D" id="2.60.120.620">
    <property type="entry name" value="q2cbj1_9rhob like domain"/>
    <property type="match status" value="1"/>
</dbReference>
<dbReference type="Pfam" id="PF05721">
    <property type="entry name" value="PhyH"/>
    <property type="match status" value="1"/>
</dbReference>
<keyword evidence="4" id="KW-1185">Reference proteome</keyword>
<sequence length="302" mass="32962">MPPTHDALRRAGGDRVSTPEGLAADLAAGYPRAPGAGARVDRATVEGDLAAVARDGYVLLPELLTPRECAEIRQAVTPLLDRTGRNAFEGHRTQRVYSLLNKTRCCDRLVEHPRVLALLDRLFEPGYLLSQLQVINITPGEHAQLLHTDDALYRSPRPRPPLGAATIWAVDPFTHDNGGTVVLPGSHLWGDDRRPGGRDPRMTAVMPPGSCLFFVGTLWHGGGANRSGGDRLSLTAQYCQPWLRPQEAFTLSVTRETARTVSEDIRRMIGYSVHPPFIGMVDGMHPRRLLEARPSASRPAGG</sequence>
<dbReference type="GO" id="GO:0005506">
    <property type="term" value="F:iron ion binding"/>
    <property type="evidence" value="ECO:0007669"/>
    <property type="project" value="UniProtKB-ARBA"/>
</dbReference>
<dbReference type="RefSeq" id="WP_138056253.1">
    <property type="nucleotide sequence ID" value="NZ_VAWE01000001.1"/>
</dbReference>
<comment type="caution">
    <text evidence="3">The sequence shown here is derived from an EMBL/GenBank/DDBJ whole genome shotgun (WGS) entry which is preliminary data.</text>
</comment>
<keyword evidence="2" id="KW-0408">Iron</keyword>
<evidence type="ECO:0000256" key="2">
    <source>
        <dbReference type="ARBA" id="ARBA00023004"/>
    </source>
</evidence>
<keyword evidence="3" id="KW-0223">Dioxygenase</keyword>
<dbReference type="AlphaFoldDB" id="A0A5R9EAL4"/>
<evidence type="ECO:0000313" key="4">
    <source>
        <dbReference type="Proteomes" id="UP000305921"/>
    </source>
</evidence>
<keyword evidence="1" id="KW-0479">Metal-binding</keyword>
<organism evidence="3 4">
    <name type="scientific">Streptomyces marianii</name>
    <dbReference type="NCBI Taxonomy" id="1817406"/>
    <lineage>
        <taxon>Bacteria</taxon>
        <taxon>Bacillati</taxon>
        <taxon>Actinomycetota</taxon>
        <taxon>Actinomycetes</taxon>
        <taxon>Kitasatosporales</taxon>
        <taxon>Streptomycetaceae</taxon>
        <taxon>Streptomyces</taxon>
    </lineage>
</organism>
<dbReference type="OrthoDB" id="9796766at2"/>
<dbReference type="SUPFAM" id="SSF51197">
    <property type="entry name" value="Clavaminate synthase-like"/>
    <property type="match status" value="1"/>
</dbReference>
<dbReference type="GO" id="GO:0016706">
    <property type="term" value="F:2-oxoglutarate-dependent dioxygenase activity"/>
    <property type="evidence" value="ECO:0007669"/>
    <property type="project" value="UniProtKB-ARBA"/>
</dbReference>
<name>A0A5R9EAL4_9ACTN</name>
<reference evidence="3 4" key="1">
    <citation type="submission" date="2019-05" db="EMBL/GenBank/DDBJ databases">
        <title>Streptomyces marianii sp. nov., a novel marine actinomycete from southern coast of India.</title>
        <authorList>
            <person name="Iniyan A.M."/>
            <person name="Wink J."/>
            <person name="Ramprasad E."/>
            <person name="Ramana C.V."/>
            <person name="Bunk B."/>
            <person name="Sproer C."/>
            <person name="Joseph F.-J.R.S."/>
            <person name="Vincent S.G.P."/>
        </authorList>
    </citation>
    <scope>NUCLEOTIDE SEQUENCE [LARGE SCALE GENOMIC DNA]</scope>
    <source>
        <strain evidence="3 4">ICN19</strain>
    </source>
</reference>
<dbReference type="PANTHER" id="PTHR20883">
    <property type="entry name" value="PHYTANOYL-COA DIOXYGENASE DOMAIN CONTAINING 1"/>
    <property type="match status" value="1"/>
</dbReference>
<dbReference type="Proteomes" id="UP000305921">
    <property type="component" value="Unassembled WGS sequence"/>
</dbReference>
<keyword evidence="3" id="KW-0560">Oxidoreductase</keyword>
<dbReference type="PANTHER" id="PTHR20883:SF15">
    <property type="entry name" value="PHYTANOYL-COA DIOXYGENASE DOMAIN-CONTAINING PROTEIN 1"/>
    <property type="match status" value="1"/>
</dbReference>
<protein>
    <submittedName>
        <fullName evidence="3">Phytanoyl-CoA dioxygenase family protein</fullName>
    </submittedName>
</protein>
<accession>A0A5R9EAL4</accession>
<dbReference type="InterPro" id="IPR008775">
    <property type="entry name" value="Phytyl_CoA_dOase-like"/>
</dbReference>
<proteinExistence type="predicted"/>
<evidence type="ECO:0000256" key="1">
    <source>
        <dbReference type="ARBA" id="ARBA00022723"/>
    </source>
</evidence>
<evidence type="ECO:0000313" key="3">
    <source>
        <dbReference type="EMBL" id="TLQ46956.1"/>
    </source>
</evidence>
<gene>
    <name evidence="3" type="ORF">FEF34_31860</name>
</gene>